<dbReference type="Gene3D" id="1.10.1740.10">
    <property type="match status" value="1"/>
</dbReference>
<dbReference type="Pfam" id="PF04542">
    <property type="entry name" value="Sigma70_r2"/>
    <property type="match status" value="1"/>
</dbReference>
<dbReference type="AlphaFoldDB" id="A0A9X1TE87"/>
<organism evidence="7 8">
    <name type="scientific">Dyadobacter chenwenxiniae</name>
    <dbReference type="NCBI Taxonomy" id="2906456"/>
    <lineage>
        <taxon>Bacteria</taxon>
        <taxon>Pseudomonadati</taxon>
        <taxon>Bacteroidota</taxon>
        <taxon>Cytophagia</taxon>
        <taxon>Cytophagales</taxon>
        <taxon>Spirosomataceae</taxon>
        <taxon>Dyadobacter</taxon>
    </lineage>
</organism>
<keyword evidence="3" id="KW-0731">Sigma factor</keyword>
<keyword evidence="8" id="KW-1185">Reference proteome</keyword>
<dbReference type="RefSeq" id="WP_234654383.1">
    <property type="nucleotide sequence ID" value="NZ_CP094997.1"/>
</dbReference>
<feature type="domain" description="RNA polymerase sigma factor 70 region 4 type 2" evidence="6">
    <location>
        <begin position="133"/>
        <end position="184"/>
    </location>
</feature>
<dbReference type="Pfam" id="PF08281">
    <property type="entry name" value="Sigma70_r4_2"/>
    <property type="match status" value="1"/>
</dbReference>
<dbReference type="PANTHER" id="PTHR43133">
    <property type="entry name" value="RNA POLYMERASE ECF-TYPE SIGMA FACTO"/>
    <property type="match status" value="1"/>
</dbReference>
<dbReference type="InterPro" id="IPR036388">
    <property type="entry name" value="WH-like_DNA-bd_sf"/>
</dbReference>
<dbReference type="InterPro" id="IPR039425">
    <property type="entry name" value="RNA_pol_sigma-70-like"/>
</dbReference>
<dbReference type="InterPro" id="IPR014284">
    <property type="entry name" value="RNA_pol_sigma-70_dom"/>
</dbReference>
<evidence type="ECO:0000256" key="1">
    <source>
        <dbReference type="ARBA" id="ARBA00010641"/>
    </source>
</evidence>
<dbReference type="InterPro" id="IPR013249">
    <property type="entry name" value="RNA_pol_sigma70_r4_t2"/>
</dbReference>
<dbReference type="SUPFAM" id="SSF88946">
    <property type="entry name" value="Sigma2 domain of RNA polymerase sigma factors"/>
    <property type="match status" value="1"/>
</dbReference>
<dbReference type="CDD" id="cd06171">
    <property type="entry name" value="Sigma70_r4"/>
    <property type="match status" value="1"/>
</dbReference>
<dbReference type="Gene3D" id="1.10.10.10">
    <property type="entry name" value="Winged helix-like DNA-binding domain superfamily/Winged helix DNA-binding domain"/>
    <property type="match status" value="1"/>
</dbReference>
<sequence length="205" mass="23676">MINSDAFIGEKTDQQLWQRIREGDEQAFTIIFEKYHRTLYNYGSKLSQNSAIVEDAVQDVFIDVWRLRNNLTDKITSVKFYLYRALRRRIHLAQDKFPVTEEITLLGDQETPANGGNSETLLIDVESASLRARQIQHLLAQLPERQVEALTLRYFDDFSIEEIAGIMGVSEKSVRNFIYKALTSLRHNRQILLISSLIICLLGII</sequence>
<evidence type="ECO:0000259" key="6">
    <source>
        <dbReference type="Pfam" id="PF08281"/>
    </source>
</evidence>
<accession>A0A9X1TE87</accession>
<dbReference type="GO" id="GO:0006352">
    <property type="term" value="P:DNA-templated transcription initiation"/>
    <property type="evidence" value="ECO:0007669"/>
    <property type="project" value="InterPro"/>
</dbReference>
<keyword evidence="4" id="KW-0804">Transcription</keyword>
<gene>
    <name evidence="7" type="ORF">LXM26_06870</name>
</gene>
<evidence type="ECO:0000313" key="7">
    <source>
        <dbReference type="EMBL" id="MCF0061210.1"/>
    </source>
</evidence>
<dbReference type="NCBIfam" id="TIGR02937">
    <property type="entry name" value="sigma70-ECF"/>
    <property type="match status" value="1"/>
</dbReference>
<evidence type="ECO:0000256" key="4">
    <source>
        <dbReference type="ARBA" id="ARBA00023163"/>
    </source>
</evidence>
<dbReference type="EMBL" id="JAJTTC010000001">
    <property type="protein sequence ID" value="MCF0061210.1"/>
    <property type="molecule type" value="Genomic_DNA"/>
</dbReference>
<reference evidence="7" key="1">
    <citation type="submission" date="2021-12" db="EMBL/GenBank/DDBJ databases">
        <title>Novel species in genus Dyadobacter.</title>
        <authorList>
            <person name="Ma C."/>
        </authorList>
    </citation>
    <scope>NUCLEOTIDE SEQUENCE</scope>
    <source>
        <strain evidence="7">LJ419</strain>
    </source>
</reference>
<dbReference type="GO" id="GO:0016987">
    <property type="term" value="F:sigma factor activity"/>
    <property type="evidence" value="ECO:0007669"/>
    <property type="project" value="UniProtKB-KW"/>
</dbReference>
<comment type="caution">
    <text evidence="7">The sequence shown here is derived from an EMBL/GenBank/DDBJ whole genome shotgun (WGS) entry which is preliminary data.</text>
</comment>
<evidence type="ECO:0000259" key="5">
    <source>
        <dbReference type="Pfam" id="PF04542"/>
    </source>
</evidence>
<proteinExistence type="inferred from homology"/>
<dbReference type="InterPro" id="IPR007627">
    <property type="entry name" value="RNA_pol_sigma70_r2"/>
</dbReference>
<evidence type="ECO:0000313" key="8">
    <source>
        <dbReference type="Proteomes" id="UP001139000"/>
    </source>
</evidence>
<evidence type="ECO:0000256" key="3">
    <source>
        <dbReference type="ARBA" id="ARBA00023082"/>
    </source>
</evidence>
<dbReference type="PANTHER" id="PTHR43133:SF46">
    <property type="entry name" value="RNA POLYMERASE SIGMA-70 FACTOR ECF SUBFAMILY"/>
    <property type="match status" value="1"/>
</dbReference>
<feature type="domain" description="RNA polymerase sigma-70 region 2" evidence="5">
    <location>
        <begin position="31"/>
        <end position="90"/>
    </location>
</feature>
<dbReference type="InterPro" id="IPR013325">
    <property type="entry name" value="RNA_pol_sigma_r2"/>
</dbReference>
<dbReference type="Proteomes" id="UP001139000">
    <property type="component" value="Unassembled WGS sequence"/>
</dbReference>
<name>A0A9X1TE87_9BACT</name>
<evidence type="ECO:0000256" key="2">
    <source>
        <dbReference type="ARBA" id="ARBA00023015"/>
    </source>
</evidence>
<protein>
    <submittedName>
        <fullName evidence="7">RNA polymerase sigma factor</fullName>
    </submittedName>
</protein>
<dbReference type="SUPFAM" id="SSF88659">
    <property type="entry name" value="Sigma3 and sigma4 domains of RNA polymerase sigma factors"/>
    <property type="match status" value="1"/>
</dbReference>
<dbReference type="InterPro" id="IPR013324">
    <property type="entry name" value="RNA_pol_sigma_r3/r4-like"/>
</dbReference>
<keyword evidence="2" id="KW-0805">Transcription regulation</keyword>
<dbReference type="GO" id="GO:0003677">
    <property type="term" value="F:DNA binding"/>
    <property type="evidence" value="ECO:0007669"/>
    <property type="project" value="InterPro"/>
</dbReference>
<comment type="similarity">
    <text evidence="1">Belongs to the sigma-70 factor family. ECF subfamily.</text>
</comment>